<dbReference type="EMBL" id="BGZK01001219">
    <property type="protein sequence ID" value="GBP74727.1"/>
    <property type="molecule type" value="Genomic_DNA"/>
</dbReference>
<dbReference type="STRING" id="151549.A0A4C1YK08"/>
<organism evidence="4 5">
    <name type="scientific">Eumeta variegata</name>
    <name type="common">Bagworm moth</name>
    <name type="synonym">Eumeta japonica</name>
    <dbReference type="NCBI Taxonomy" id="151549"/>
    <lineage>
        <taxon>Eukaryota</taxon>
        <taxon>Metazoa</taxon>
        <taxon>Ecdysozoa</taxon>
        <taxon>Arthropoda</taxon>
        <taxon>Hexapoda</taxon>
        <taxon>Insecta</taxon>
        <taxon>Pterygota</taxon>
        <taxon>Neoptera</taxon>
        <taxon>Endopterygota</taxon>
        <taxon>Lepidoptera</taxon>
        <taxon>Glossata</taxon>
        <taxon>Ditrysia</taxon>
        <taxon>Tineoidea</taxon>
        <taxon>Psychidae</taxon>
        <taxon>Oiketicinae</taxon>
        <taxon>Eumeta</taxon>
    </lineage>
</organism>
<dbReference type="SMART" id="SM00028">
    <property type="entry name" value="TPR"/>
    <property type="match status" value="3"/>
</dbReference>
<evidence type="ECO:0000313" key="5">
    <source>
        <dbReference type="Proteomes" id="UP000299102"/>
    </source>
</evidence>
<dbReference type="OrthoDB" id="626167at2759"/>
<dbReference type="PANTHER" id="PTHR22904">
    <property type="entry name" value="TPR REPEAT CONTAINING PROTEIN"/>
    <property type="match status" value="1"/>
</dbReference>
<name>A0A4C1YK08_EUMVA</name>
<feature type="compositionally biased region" description="Polar residues" evidence="3">
    <location>
        <begin position="333"/>
        <end position="343"/>
    </location>
</feature>
<comment type="caution">
    <text evidence="4">The sequence shown here is derived from an EMBL/GenBank/DDBJ whole genome shotgun (WGS) entry which is preliminary data.</text>
</comment>
<proteinExistence type="predicted"/>
<dbReference type="InterPro" id="IPR019734">
    <property type="entry name" value="TPR_rpt"/>
</dbReference>
<evidence type="ECO:0000256" key="2">
    <source>
        <dbReference type="ARBA" id="ARBA00022803"/>
    </source>
</evidence>
<reference evidence="4 5" key="1">
    <citation type="journal article" date="2019" name="Commun. Biol.">
        <title>The bagworm genome reveals a unique fibroin gene that provides high tensile strength.</title>
        <authorList>
            <person name="Kono N."/>
            <person name="Nakamura H."/>
            <person name="Ohtoshi R."/>
            <person name="Tomita M."/>
            <person name="Numata K."/>
            <person name="Arakawa K."/>
        </authorList>
    </citation>
    <scope>NUCLEOTIDE SEQUENCE [LARGE SCALE GENOMIC DNA]</scope>
</reference>
<dbReference type="SUPFAM" id="SSF48452">
    <property type="entry name" value="TPR-like"/>
    <property type="match status" value="1"/>
</dbReference>
<evidence type="ECO:0000256" key="1">
    <source>
        <dbReference type="ARBA" id="ARBA00022737"/>
    </source>
</evidence>
<gene>
    <name evidence="4" type="primary">Ttc28</name>
    <name evidence="4" type="ORF">EVAR_103561_1</name>
</gene>
<protein>
    <submittedName>
        <fullName evidence="4">Tetratricopeptide repeat protein 28</fullName>
    </submittedName>
</protein>
<dbReference type="GO" id="GO:0051879">
    <property type="term" value="F:Hsp90 protein binding"/>
    <property type="evidence" value="ECO:0007669"/>
    <property type="project" value="TreeGrafter"/>
</dbReference>
<keyword evidence="2" id="KW-0802">TPR repeat</keyword>
<accession>A0A4C1YK08</accession>
<dbReference type="PANTHER" id="PTHR22904:SF523">
    <property type="entry name" value="STRESS-INDUCED-PHOSPHOPROTEIN 1"/>
    <property type="match status" value="1"/>
</dbReference>
<sequence length="362" mass="40219">MHTRITVEPSGSAALGAASRALFVEKVRASNAACQAGDFGTAVALYTDALSLDPHNHILYSNRSAARLKQGQFAAALQDATRAKELCPNWPKAYYRQGQWYGRGSYDCQFTGLKKVRYEALDLLSRMALRIDIAFLRMLCRAEMPYPYEMGSAMKSHSNSFLPLITVIVPLAGVALQCLGRHGEALAAFSSGLAVEPSSRQLLSALMEASLKSPLRQSLEPTFNQLQAMKLDQSPFVLISIFRNDPGAQYRRSYRAIKLHVPADRGVEQRLGFFQVLTSDSGYLYTCRFIYTEQTCARPGRTESWTEPGSESKEEVTPRNQEMDWSGIPVYNRNKTGTGNENEIGSDIGSEIDLKEFRETAD</sequence>
<keyword evidence="1" id="KW-0677">Repeat</keyword>
<dbReference type="AlphaFoldDB" id="A0A4C1YK08"/>
<feature type="compositionally biased region" description="Basic and acidic residues" evidence="3">
    <location>
        <begin position="352"/>
        <end position="362"/>
    </location>
</feature>
<keyword evidence="5" id="KW-1185">Reference proteome</keyword>
<feature type="region of interest" description="Disordered" evidence="3">
    <location>
        <begin position="300"/>
        <end position="362"/>
    </location>
</feature>
<dbReference type="InterPro" id="IPR011990">
    <property type="entry name" value="TPR-like_helical_dom_sf"/>
</dbReference>
<evidence type="ECO:0000256" key="3">
    <source>
        <dbReference type="SAM" id="MobiDB-lite"/>
    </source>
</evidence>
<evidence type="ECO:0000313" key="4">
    <source>
        <dbReference type="EMBL" id="GBP74727.1"/>
    </source>
</evidence>
<dbReference type="Proteomes" id="UP000299102">
    <property type="component" value="Unassembled WGS sequence"/>
</dbReference>
<dbReference type="Gene3D" id="1.25.40.10">
    <property type="entry name" value="Tetratricopeptide repeat domain"/>
    <property type="match status" value="1"/>
</dbReference>